<evidence type="ECO:0000256" key="1">
    <source>
        <dbReference type="SAM" id="SignalP"/>
    </source>
</evidence>
<keyword evidence="3" id="KW-1185">Reference proteome</keyword>
<reference evidence="2 3" key="1">
    <citation type="submission" date="2022-10" db="EMBL/GenBank/DDBJ databases">
        <title>Pararhodobacter sp. nov., isolated from marine algae.</title>
        <authorList>
            <person name="Choi B.J."/>
            <person name="Kim J.M."/>
            <person name="Lee J.K."/>
            <person name="Choi D.G."/>
            <person name="Jeon C.O."/>
        </authorList>
    </citation>
    <scope>NUCLEOTIDE SEQUENCE [LARGE SCALE GENOMIC DNA]</scope>
    <source>
        <strain evidence="2 3">ZQ420</strain>
    </source>
</reference>
<accession>A0ABT3H3Z5</accession>
<keyword evidence="1" id="KW-0732">Signal</keyword>
<comment type="caution">
    <text evidence="2">The sequence shown here is derived from an EMBL/GenBank/DDBJ whole genome shotgun (WGS) entry which is preliminary data.</text>
</comment>
<dbReference type="RefSeq" id="WP_264507308.1">
    <property type="nucleotide sequence ID" value="NZ_JAPDFL010000001.1"/>
</dbReference>
<organism evidence="2 3">
    <name type="scientific">Pararhodobacter zhoushanensis</name>
    <dbReference type="NCBI Taxonomy" id="2479545"/>
    <lineage>
        <taxon>Bacteria</taxon>
        <taxon>Pseudomonadati</taxon>
        <taxon>Pseudomonadota</taxon>
        <taxon>Alphaproteobacteria</taxon>
        <taxon>Rhodobacterales</taxon>
        <taxon>Paracoccaceae</taxon>
        <taxon>Pararhodobacter</taxon>
    </lineage>
</organism>
<feature type="signal peptide" evidence="1">
    <location>
        <begin position="1"/>
        <end position="16"/>
    </location>
</feature>
<sequence length="96" mass="9944">MTLLALSVPICCAACAQTDAARLAAAGRSIGTARAAPAVAEVFATPPEDCRRTTRGGVLTGERLDVAVLRLDAALARQNARTLACADWLSAALRHE</sequence>
<dbReference type="EMBL" id="JAPDFL010000001">
    <property type="protein sequence ID" value="MCW1934522.1"/>
    <property type="molecule type" value="Genomic_DNA"/>
</dbReference>
<protein>
    <recommendedName>
        <fullName evidence="4">UrcA family protein</fullName>
    </recommendedName>
</protein>
<name>A0ABT3H3Z5_9RHOB</name>
<evidence type="ECO:0000313" key="3">
    <source>
        <dbReference type="Proteomes" id="UP001208938"/>
    </source>
</evidence>
<evidence type="ECO:0008006" key="4">
    <source>
        <dbReference type="Google" id="ProtNLM"/>
    </source>
</evidence>
<dbReference type="Proteomes" id="UP001208938">
    <property type="component" value="Unassembled WGS sequence"/>
</dbReference>
<feature type="chain" id="PRO_5047490718" description="UrcA family protein" evidence="1">
    <location>
        <begin position="17"/>
        <end position="96"/>
    </location>
</feature>
<evidence type="ECO:0000313" key="2">
    <source>
        <dbReference type="EMBL" id="MCW1934522.1"/>
    </source>
</evidence>
<proteinExistence type="predicted"/>
<gene>
    <name evidence="2" type="ORF">OKW52_20265</name>
</gene>